<reference evidence="2 3" key="1">
    <citation type="submission" date="2017-06" db="EMBL/GenBank/DDBJ databases">
        <title>A platform for efficient transgenesis in Macrostomum lignano, a flatworm model organism for stem cell research.</title>
        <authorList>
            <person name="Berezikov E."/>
        </authorList>
    </citation>
    <scope>NUCLEOTIDE SEQUENCE [LARGE SCALE GENOMIC DNA]</scope>
    <source>
        <strain evidence="2">DV1</strain>
        <tissue evidence="2">Whole organism</tissue>
    </source>
</reference>
<evidence type="ECO:0000256" key="1">
    <source>
        <dbReference type="SAM" id="MobiDB-lite"/>
    </source>
</evidence>
<feature type="region of interest" description="Disordered" evidence="1">
    <location>
        <begin position="1"/>
        <end position="32"/>
    </location>
</feature>
<evidence type="ECO:0000313" key="3">
    <source>
        <dbReference type="Proteomes" id="UP000215902"/>
    </source>
</evidence>
<comment type="caution">
    <text evidence="2">The sequence shown here is derived from an EMBL/GenBank/DDBJ whole genome shotgun (WGS) entry which is preliminary data.</text>
</comment>
<gene>
    <name evidence="2" type="ORF">BOX15_Mlig018395g1</name>
</gene>
<feature type="compositionally biased region" description="Polar residues" evidence="1">
    <location>
        <begin position="183"/>
        <end position="199"/>
    </location>
</feature>
<protein>
    <submittedName>
        <fullName evidence="2">Uncharacterized protein</fullName>
    </submittedName>
</protein>
<organism evidence="2 3">
    <name type="scientific">Macrostomum lignano</name>
    <dbReference type="NCBI Taxonomy" id="282301"/>
    <lineage>
        <taxon>Eukaryota</taxon>
        <taxon>Metazoa</taxon>
        <taxon>Spiralia</taxon>
        <taxon>Lophotrochozoa</taxon>
        <taxon>Platyhelminthes</taxon>
        <taxon>Rhabditophora</taxon>
        <taxon>Macrostomorpha</taxon>
        <taxon>Macrostomida</taxon>
        <taxon>Macrostomidae</taxon>
        <taxon>Macrostomum</taxon>
    </lineage>
</organism>
<sequence length="199" mass="21936">MEDDGEEPLSDGSSDDRGSERQGELPQNGLRTNEADRCAILYDKQNQRILEGKLDPRGQPGDRLASLCLSRPAFVVRSLREVLEPGELSTAWRSSKGKEASFSCYNRNVLVGVKRLQLGGVTARSEDVRLYSVGEDPGSLTERDSPAGYHEAYFTRADFEDDEEQHELARAAVAMAAKEATSMRGQRQPSSSVITAKRT</sequence>
<feature type="compositionally biased region" description="Basic and acidic residues" evidence="1">
    <location>
        <begin position="14"/>
        <end position="23"/>
    </location>
</feature>
<dbReference type="EMBL" id="NIVC01002002">
    <property type="protein sequence ID" value="PAA61722.1"/>
    <property type="molecule type" value="Genomic_DNA"/>
</dbReference>
<keyword evidence="3" id="KW-1185">Reference proteome</keyword>
<evidence type="ECO:0000313" key="2">
    <source>
        <dbReference type="EMBL" id="PAA61722.1"/>
    </source>
</evidence>
<name>A0A267ELT3_9PLAT</name>
<feature type="region of interest" description="Disordered" evidence="1">
    <location>
        <begin position="179"/>
        <end position="199"/>
    </location>
</feature>
<accession>A0A267ELT3</accession>
<dbReference type="Proteomes" id="UP000215902">
    <property type="component" value="Unassembled WGS sequence"/>
</dbReference>
<proteinExistence type="predicted"/>
<dbReference type="AlphaFoldDB" id="A0A267ELT3"/>